<dbReference type="PROSITE" id="PS51819">
    <property type="entry name" value="VOC"/>
    <property type="match status" value="1"/>
</dbReference>
<sequence>MTTTGIDFVAIQVRDIERSAAFYEQHLALVRAPYGPEQAIVFDTQPIPFAVREPLPGVDLETATPRPGVGIALWFHVDDVAGAHQSLVQAGVPIVSEPMNGPFGLTFSFSDPDGYVVTVHDKA</sequence>
<dbReference type="Pfam" id="PF00903">
    <property type="entry name" value="Glyoxalase"/>
    <property type="match status" value="1"/>
</dbReference>
<proteinExistence type="predicted"/>
<dbReference type="Proteomes" id="UP001146430">
    <property type="component" value="Unassembled WGS sequence"/>
</dbReference>
<dbReference type="AlphaFoldDB" id="A0A9X3MBY9"/>
<dbReference type="InterPro" id="IPR037523">
    <property type="entry name" value="VOC_core"/>
</dbReference>
<name>A0A9X3MBY9_9CORY</name>
<dbReference type="RefSeq" id="WP_166684866.1">
    <property type="nucleotide sequence ID" value="NZ_JAKMUU010000021.1"/>
</dbReference>
<feature type="domain" description="VOC" evidence="1">
    <location>
        <begin position="5"/>
        <end position="122"/>
    </location>
</feature>
<comment type="caution">
    <text evidence="2">The sequence shown here is derived from an EMBL/GenBank/DDBJ whole genome shotgun (WGS) entry which is preliminary data.</text>
</comment>
<dbReference type="Gene3D" id="3.10.180.10">
    <property type="entry name" value="2,3-Dihydroxybiphenyl 1,2-Dioxygenase, domain 1"/>
    <property type="match status" value="1"/>
</dbReference>
<dbReference type="InterPro" id="IPR004360">
    <property type="entry name" value="Glyas_Fos-R_dOase_dom"/>
</dbReference>
<evidence type="ECO:0000313" key="3">
    <source>
        <dbReference type="Proteomes" id="UP001146430"/>
    </source>
</evidence>
<gene>
    <name evidence="2" type="ORF">L8V01_11795</name>
</gene>
<dbReference type="SUPFAM" id="SSF54593">
    <property type="entry name" value="Glyoxalase/Bleomycin resistance protein/Dihydroxybiphenyl dioxygenase"/>
    <property type="match status" value="1"/>
</dbReference>
<evidence type="ECO:0000313" key="2">
    <source>
        <dbReference type="EMBL" id="MCZ9308142.1"/>
    </source>
</evidence>
<organism evidence="2 3">
    <name type="scientific">Corynebacterium curieae</name>
    <dbReference type="NCBI Taxonomy" id="2913500"/>
    <lineage>
        <taxon>Bacteria</taxon>
        <taxon>Bacillati</taxon>
        <taxon>Actinomycetota</taxon>
        <taxon>Actinomycetes</taxon>
        <taxon>Mycobacteriales</taxon>
        <taxon>Corynebacteriaceae</taxon>
        <taxon>Corynebacterium</taxon>
    </lineage>
</organism>
<dbReference type="InterPro" id="IPR029068">
    <property type="entry name" value="Glyas_Bleomycin-R_OHBP_Dase"/>
</dbReference>
<reference evidence="2" key="1">
    <citation type="submission" date="2022-02" db="EMBL/GenBank/DDBJ databases">
        <title>Corynebacterium sp. from urogenital microbiome.</title>
        <authorList>
            <person name="Cappelli E.A."/>
            <person name="Ribeiro T.G."/>
            <person name="Peixe L."/>
        </authorList>
    </citation>
    <scope>NUCLEOTIDE SEQUENCE</scope>
    <source>
        <strain evidence="2">C8Ua_181</strain>
    </source>
</reference>
<dbReference type="EMBL" id="JAKMUU010000021">
    <property type="protein sequence ID" value="MCZ9308142.1"/>
    <property type="molecule type" value="Genomic_DNA"/>
</dbReference>
<accession>A0A9X3MBY9</accession>
<protein>
    <submittedName>
        <fullName evidence="2">VOC family protein</fullName>
    </submittedName>
</protein>
<evidence type="ECO:0000259" key="1">
    <source>
        <dbReference type="PROSITE" id="PS51819"/>
    </source>
</evidence>